<reference evidence="5" key="1">
    <citation type="journal article" date="2019" name="Gigascience">
        <title>De novo genome assembly of the endangered Acer yangbiense, a plant species with extremely small populations endemic to Yunnan Province, China.</title>
        <authorList>
            <person name="Yang J."/>
            <person name="Wariss H.M."/>
            <person name="Tao L."/>
            <person name="Zhang R."/>
            <person name="Yun Q."/>
            <person name="Hollingsworth P."/>
            <person name="Dao Z."/>
            <person name="Luo G."/>
            <person name="Guo H."/>
            <person name="Ma Y."/>
            <person name="Sun W."/>
        </authorList>
    </citation>
    <scope>NUCLEOTIDE SEQUENCE [LARGE SCALE GENOMIC DNA]</scope>
    <source>
        <strain evidence="5">cv. Malutang</strain>
    </source>
</reference>
<protein>
    <submittedName>
        <fullName evidence="4">Uncharacterized protein</fullName>
    </submittedName>
</protein>
<feature type="region of interest" description="Disordered" evidence="1">
    <location>
        <begin position="266"/>
        <end position="309"/>
    </location>
</feature>
<evidence type="ECO:0000313" key="4">
    <source>
        <dbReference type="EMBL" id="TXG65214.1"/>
    </source>
</evidence>
<dbReference type="OrthoDB" id="2013610at2759"/>
<evidence type="ECO:0000313" key="5">
    <source>
        <dbReference type="Proteomes" id="UP000323000"/>
    </source>
</evidence>
<gene>
    <name evidence="4" type="ORF">EZV62_006489</name>
</gene>
<accession>A0A5C7I7R8</accession>
<dbReference type="InterPro" id="IPR045358">
    <property type="entry name" value="Ty3_capsid"/>
</dbReference>
<dbReference type="InterPro" id="IPR056924">
    <property type="entry name" value="SH3_Tf2-1"/>
</dbReference>
<keyword evidence="5" id="KW-1185">Reference proteome</keyword>
<dbReference type="InterPro" id="IPR021109">
    <property type="entry name" value="Peptidase_aspartic_dom_sf"/>
</dbReference>
<organism evidence="4 5">
    <name type="scientific">Acer yangbiense</name>
    <dbReference type="NCBI Taxonomy" id="1000413"/>
    <lineage>
        <taxon>Eukaryota</taxon>
        <taxon>Viridiplantae</taxon>
        <taxon>Streptophyta</taxon>
        <taxon>Embryophyta</taxon>
        <taxon>Tracheophyta</taxon>
        <taxon>Spermatophyta</taxon>
        <taxon>Magnoliopsida</taxon>
        <taxon>eudicotyledons</taxon>
        <taxon>Gunneridae</taxon>
        <taxon>Pentapetalae</taxon>
        <taxon>rosids</taxon>
        <taxon>malvids</taxon>
        <taxon>Sapindales</taxon>
        <taxon>Sapindaceae</taxon>
        <taxon>Hippocastanoideae</taxon>
        <taxon>Acereae</taxon>
        <taxon>Acer</taxon>
    </lineage>
</organism>
<dbReference type="Pfam" id="PF24626">
    <property type="entry name" value="SH3_Tf2-1"/>
    <property type="match status" value="1"/>
</dbReference>
<feature type="domain" description="Tf2-1-like SH3-like" evidence="3">
    <location>
        <begin position="506"/>
        <end position="555"/>
    </location>
</feature>
<feature type="compositionally biased region" description="Low complexity" evidence="1">
    <location>
        <begin position="273"/>
        <end position="285"/>
    </location>
</feature>
<dbReference type="PANTHER" id="PTHR46148:SF52">
    <property type="entry name" value="OS04G0603800 PROTEIN"/>
    <property type="match status" value="1"/>
</dbReference>
<evidence type="ECO:0000259" key="3">
    <source>
        <dbReference type="Pfam" id="PF24626"/>
    </source>
</evidence>
<feature type="domain" description="Ty3 transposon capsid-like protein" evidence="2">
    <location>
        <begin position="130"/>
        <end position="267"/>
    </location>
</feature>
<sequence>MVEGTRQQIVEGRFTEIDERNARNEGRLQSIEEGLESFKRDVAGQYSRLHDLITSTLGSKETEAPNGTGKGILGSIPGSSYGEPRPQGQTSSCSKVNTYTTLRPPKLVFPKFDGEDPKVWIRKSERFFLVHPVASDQKVIVASIHLKKKAEAWFQSFYATRNDIEWDEFTKALLNRFLDVGQENVVGEFQKLRQTITVTDYQDRFEEIKPRLLAKNLGLNEEFFLSSFISGLKGEIRHQVRMFKPTDLHSAIELARLQEAAIEAKKFKPWPNKPTSTTPPLSNLPKTPPYNNQNTHNQPPKRGPESYPIKRLTPTEMKLRREKGLCYNYDEVYTFGHQCAKKQFYMLEGEIDSEETLEESVEETKLEKDDSIEEEMTISHHALIGSIGLQTIRLRGKVKNREITILVDSGSTHNFLDPETAKFTGVAVENTNVLWVTVGGGGKICSQAKCSAFSWTMQDVEFTTEMRLLTLGGCDAVLETDSTEAKDLVTERRKVQSILKEGQASIAIRRNLKLAPRFFGPYLVEARIGAVAYRLQLPAESQIHPVFHVSQLKKKVGSTVMPSSTLPCTGPDGQLLVFPVAVLAHKMIKRNNQAVVQFLHMLAECEAVDYYSHLDRPSDVL</sequence>
<dbReference type="PANTHER" id="PTHR46148">
    <property type="entry name" value="CHROMO DOMAIN-CONTAINING PROTEIN"/>
    <property type="match status" value="1"/>
</dbReference>
<evidence type="ECO:0000256" key="1">
    <source>
        <dbReference type="SAM" id="MobiDB-lite"/>
    </source>
</evidence>
<feature type="compositionally biased region" description="Polar residues" evidence="1">
    <location>
        <begin position="87"/>
        <end position="97"/>
    </location>
</feature>
<dbReference type="Gene3D" id="2.40.70.10">
    <property type="entry name" value="Acid Proteases"/>
    <property type="match status" value="1"/>
</dbReference>
<comment type="caution">
    <text evidence="4">The sequence shown here is derived from an EMBL/GenBank/DDBJ whole genome shotgun (WGS) entry which is preliminary data.</text>
</comment>
<dbReference type="Pfam" id="PF19259">
    <property type="entry name" value="Ty3_capsid"/>
    <property type="match status" value="1"/>
</dbReference>
<name>A0A5C7I7R8_9ROSI</name>
<dbReference type="Pfam" id="PF08284">
    <property type="entry name" value="RVP_2"/>
    <property type="match status" value="1"/>
</dbReference>
<dbReference type="EMBL" id="VAHF01000003">
    <property type="protein sequence ID" value="TXG65214.1"/>
    <property type="molecule type" value="Genomic_DNA"/>
</dbReference>
<evidence type="ECO:0000259" key="2">
    <source>
        <dbReference type="Pfam" id="PF19259"/>
    </source>
</evidence>
<dbReference type="AlphaFoldDB" id="A0A5C7I7R8"/>
<proteinExistence type="predicted"/>
<dbReference type="CDD" id="cd00303">
    <property type="entry name" value="retropepsin_like"/>
    <property type="match status" value="1"/>
</dbReference>
<dbReference type="SUPFAM" id="SSF50630">
    <property type="entry name" value="Acid proteases"/>
    <property type="match status" value="1"/>
</dbReference>
<feature type="region of interest" description="Disordered" evidence="1">
    <location>
        <begin position="57"/>
        <end position="97"/>
    </location>
</feature>
<dbReference type="Proteomes" id="UP000323000">
    <property type="component" value="Chromosome 3"/>
</dbReference>